<dbReference type="PRINTS" id="PR00455">
    <property type="entry name" value="HTHTETR"/>
</dbReference>
<keyword evidence="3 5" id="KW-0238">DNA-binding</keyword>
<evidence type="ECO:0000256" key="6">
    <source>
        <dbReference type="SAM" id="MobiDB-lite"/>
    </source>
</evidence>
<dbReference type="PANTHER" id="PTHR30055">
    <property type="entry name" value="HTH-TYPE TRANSCRIPTIONAL REGULATOR RUTR"/>
    <property type="match status" value="1"/>
</dbReference>
<sequence>MANPRGSKDSSGLDRRRKLAQTKENANYAEKRAQILASAAEAFAEVGYDATTLNDIAARAGTDRASVYYYASSKEELFQQVCSGMLASNLAAAEEIAARELSAAEKLELIMVHHLQTHEKGYPQWTVLVRELRRVTDARTEWSRDEVERMRRYEAVVRSILQDGMDDGSLRSDVDPEVAMHAIFGMLNWTHRWFRPDGHYDAATVAKEFAVITLSGLTQR</sequence>
<dbReference type="InterPro" id="IPR009057">
    <property type="entry name" value="Homeodomain-like_sf"/>
</dbReference>
<keyword evidence="1" id="KW-0678">Repressor</keyword>
<dbReference type="SUPFAM" id="SSF48498">
    <property type="entry name" value="Tetracyclin repressor-like, C-terminal domain"/>
    <property type="match status" value="1"/>
</dbReference>
<evidence type="ECO:0000256" key="3">
    <source>
        <dbReference type="ARBA" id="ARBA00023125"/>
    </source>
</evidence>
<dbReference type="InterPro" id="IPR050109">
    <property type="entry name" value="HTH-type_TetR-like_transc_reg"/>
</dbReference>
<evidence type="ECO:0000313" key="9">
    <source>
        <dbReference type="Proteomes" id="UP000470404"/>
    </source>
</evidence>
<accession>A0ABX0C1P4</accession>
<dbReference type="InterPro" id="IPR036271">
    <property type="entry name" value="Tet_transcr_reg_TetR-rel_C_sf"/>
</dbReference>
<evidence type="ECO:0000256" key="1">
    <source>
        <dbReference type="ARBA" id="ARBA00022491"/>
    </source>
</evidence>
<dbReference type="Pfam" id="PF00440">
    <property type="entry name" value="TetR_N"/>
    <property type="match status" value="1"/>
</dbReference>
<feature type="domain" description="HTH tetR-type" evidence="7">
    <location>
        <begin position="29"/>
        <end position="89"/>
    </location>
</feature>
<dbReference type="EMBL" id="JAAGNC010000189">
    <property type="protein sequence ID" value="NEC61088.1"/>
    <property type="molecule type" value="Genomic_DNA"/>
</dbReference>
<dbReference type="InterPro" id="IPR001647">
    <property type="entry name" value="HTH_TetR"/>
</dbReference>
<dbReference type="Pfam" id="PF17932">
    <property type="entry name" value="TetR_C_24"/>
    <property type="match status" value="1"/>
</dbReference>
<dbReference type="RefSeq" id="WP_067587650.1">
    <property type="nucleotide sequence ID" value="NZ_JAAGNC010000189.1"/>
</dbReference>
<comment type="caution">
    <text evidence="8">The sequence shown here is derived from an EMBL/GenBank/DDBJ whole genome shotgun (WGS) entry which is preliminary data.</text>
</comment>
<feature type="region of interest" description="Disordered" evidence="6">
    <location>
        <begin position="1"/>
        <end position="24"/>
    </location>
</feature>
<gene>
    <name evidence="8" type="ORF">G3I59_37205</name>
</gene>
<proteinExistence type="predicted"/>
<feature type="compositionally biased region" description="Basic and acidic residues" evidence="6">
    <location>
        <begin position="1"/>
        <end position="14"/>
    </location>
</feature>
<keyword evidence="4" id="KW-0804">Transcription</keyword>
<dbReference type="SUPFAM" id="SSF46689">
    <property type="entry name" value="Homeodomain-like"/>
    <property type="match status" value="1"/>
</dbReference>
<evidence type="ECO:0000259" key="7">
    <source>
        <dbReference type="PROSITE" id="PS50977"/>
    </source>
</evidence>
<keyword evidence="2" id="KW-0805">Transcription regulation</keyword>
<name>A0ABX0C1P4_9PSEU</name>
<evidence type="ECO:0000313" key="8">
    <source>
        <dbReference type="EMBL" id="NEC61088.1"/>
    </source>
</evidence>
<feature type="DNA-binding region" description="H-T-H motif" evidence="5">
    <location>
        <begin position="52"/>
        <end position="71"/>
    </location>
</feature>
<dbReference type="Gene3D" id="1.10.10.60">
    <property type="entry name" value="Homeodomain-like"/>
    <property type="match status" value="1"/>
</dbReference>
<dbReference type="PANTHER" id="PTHR30055:SF175">
    <property type="entry name" value="HTH-TYPE TRANSCRIPTIONAL REPRESSOR KSTR2"/>
    <property type="match status" value="1"/>
</dbReference>
<dbReference type="Gene3D" id="1.10.357.10">
    <property type="entry name" value="Tetracycline Repressor, domain 2"/>
    <property type="match status" value="1"/>
</dbReference>
<protein>
    <submittedName>
        <fullName evidence="8">TetR/AcrR family transcriptional regulator</fullName>
    </submittedName>
</protein>
<dbReference type="PROSITE" id="PS50977">
    <property type="entry name" value="HTH_TETR_2"/>
    <property type="match status" value="1"/>
</dbReference>
<evidence type="ECO:0000256" key="5">
    <source>
        <dbReference type="PROSITE-ProRule" id="PRU00335"/>
    </source>
</evidence>
<evidence type="ECO:0000256" key="2">
    <source>
        <dbReference type="ARBA" id="ARBA00023015"/>
    </source>
</evidence>
<keyword evidence="9" id="KW-1185">Reference proteome</keyword>
<dbReference type="InterPro" id="IPR041490">
    <property type="entry name" value="KstR2_TetR_C"/>
</dbReference>
<organism evidence="8 9">
    <name type="scientific">Amycolatopsis rubida</name>
    <dbReference type="NCBI Taxonomy" id="112413"/>
    <lineage>
        <taxon>Bacteria</taxon>
        <taxon>Bacillati</taxon>
        <taxon>Actinomycetota</taxon>
        <taxon>Actinomycetes</taxon>
        <taxon>Pseudonocardiales</taxon>
        <taxon>Pseudonocardiaceae</taxon>
        <taxon>Amycolatopsis</taxon>
    </lineage>
</organism>
<evidence type="ECO:0000256" key="4">
    <source>
        <dbReference type="ARBA" id="ARBA00023163"/>
    </source>
</evidence>
<reference evidence="8 9" key="1">
    <citation type="submission" date="2020-01" db="EMBL/GenBank/DDBJ databases">
        <title>Insect and environment-associated Actinomycetes.</title>
        <authorList>
            <person name="Currrie C."/>
            <person name="Chevrette M."/>
            <person name="Carlson C."/>
            <person name="Stubbendieck R."/>
            <person name="Wendt-Pienkowski E."/>
        </authorList>
    </citation>
    <scope>NUCLEOTIDE SEQUENCE [LARGE SCALE GENOMIC DNA]</scope>
    <source>
        <strain evidence="8 9">SID8386</strain>
    </source>
</reference>
<dbReference type="Proteomes" id="UP000470404">
    <property type="component" value="Unassembled WGS sequence"/>
</dbReference>